<reference evidence="2" key="2">
    <citation type="journal article" date="2015" name="Data Brief">
        <title>Shoot transcriptome of the giant reed, Arundo donax.</title>
        <authorList>
            <person name="Barrero R.A."/>
            <person name="Guerrero F.D."/>
            <person name="Moolhuijzen P."/>
            <person name="Goolsby J.A."/>
            <person name="Tidwell J."/>
            <person name="Bellgard S.E."/>
            <person name="Bellgard M.I."/>
        </authorList>
    </citation>
    <scope>NUCLEOTIDE SEQUENCE</scope>
    <source>
        <tissue evidence="2">Shoot tissue taken approximately 20 cm above the soil surface</tissue>
    </source>
</reference>
<name>A0A0A8YPA2_ARUDO</name>
<reference evidence="2" key="1">
    <citation type="submission" date="2014-09" db="EMBL/GenBank/DDBJ databases">
        <authorList>
            <person name="Magalhaes I.L.F."/>
            <person name="Oliveira U."/>
            <person name="Santos F.R."/>
            <person name="Vidigal T.H.D.A."/>
            <person name="Brescovit A.D."/>
            <person name="Santos A.J."/>
        </authorList>
    </citation>
    <scope>NUCLEOTIDE SEQUENCE</scope>
    <source>
        <tissue evidence="2">Shoot tissue taken approximately 20 cm above the soil surface</tissue>
    </source>
</reference>
<accession>A0A0A8YPA2</accession>
<dbReference type="AlphaFoldDB" id="A0A0A8YPA2"/>
<feature type="region of interest" description="Disordered" evidence="1">
    <location>
        <begin position="39"/>
        <end position="61"/>
    </location>
</feature>
<evidence type="ECO:0000313" key="2">
    <source>
        <dbReference type="EMBL" id="JAD28016.1"/>
    </source>
</evidence>
<dbReference type="EMBL" id="GBRH01269879">
    <property type="protein sequence ID" value="JAD28016.1"/>
    <property type="molecule type" value="Transcribed_RNA"/>
</dbReference>
<proteinExistence type="predicted"/>
<feature type="compositionally biased region" description="Polar residues" evidence="1">
    <location>
        <begin position="46"/>
        <end position="55"/>
    </location>
</feature>
<organism evidence="2">
    <name type="scientific">Arundo donax</name>
    <name type="common">Giant reed</name>
    <name type="synonym">Donax arundinaceus</name>
    <dbReference type="NCBI Taxonomy" id="35708"/>
    <lineage>
        <taxon>Eukaryota</taxon>
        <taxon>Viridiplantae</taxon>
        <taxon>Streptophyta</taxon>
        <taxon>Embryophyta</taxon>
        <taxon>Tracheophyta</taxon>
        <taxon>Spermatophyta</taxon>
        <taxon>Magnoliopsida</taxon>
        <taxon>Liliopsida</taxon>
        <taxon>Poales</taxon>
        <taxon>Poaceae</taxon>
        <taxon>PACMAD clade</taxon>
        <taxon>Arundinoideae</taxon>
        <taxon>Arundineae</taxon>
        <taxon>Arundo</taxon>
    </lineage>
</organism>
<evidence type="ECO:0000256" key="1">
    <source>
        <dbReference type="SAM" id="MobiDB-lite"/>
    </source>
</evidence>
<protein>
    <submittedName>
        <fullName evidence="2">Uncharacterized protein</fullName>
    </submittedName>
</protein>
<sequence>MASQSSHGSQSSFRTTLSKLGARSSTALMNVICCFSGLSQPIGAPSTASSWSRQTPAPRKG</sequence>